<accession>A0A2H3LA09</accession>
<organism evidence="1 2">
    <name type="scientific">Candidatus Chloroploca asiatica</name>
    <dbReference type="NCBI Taxonomy" id="1506545"/>
    <lineage>
        <taxon>Bacteria</taxon>
        <taxon>Bacillati</taxon>
        <taxon>Chloroflexota</taxon>
        <taxon>Chloroflexia</taxon>
        <taxon>Chloroflexales</taxon>
        <taxon>Chloroflexineae</taxon>
        <taxon>Oscillochloridaceae</taxon>
        <taxon>Candidatus Chloroploca</taxon>
    </lineage>
</organism>
<keyword evidence="2" id="KW-1185">Reference proteome</keyword>
<evidence type="ECO:0000313" key="2">
    <source>
        <dbReference type="Proteomes" id="UP000220922"/>
    </source>
</evidence>
<evidence type="ECO:0000313" key="1">
    <source>
        <dbReference type="EMBL" id="PDV99174.1"/>
    </source>
</evidence>
<dbReference type="EMBL" id="LYXE01000080">
    <property type="protein sequence ID" value="PDV99174.1"/>
    <property type="molecule type" value="Genomic_DNA"/>
</dbReference>
<protein>
    <submittedName>
        <fullName evidence="1">Uncharacterized protein</fullName>
    </submittedName>
</protein>
<dbReference type="RefSeq" id="WP_097652317.1">
    <property type="nucleotide sequence ID" value="NZ_LYXE01000080.1"/>
</dbReference>
<proteinExistence type="predicted"/>
<name>A0A2H3LA09_9CHLR</name>
<reference evidence="1 2" key="1">
    <citation type="submission" date="2016-05" db="EMBL/GenBank/DDBJ databases">
        <authorList>
            <person name="Lavstsen T."/>
            <person name="Jespersen J.S."/>
        </authorList>
    </citation>
    <scope>NUCLEOTIDE SEQUENCE [LARGE SCALE GENOMIC DNA]</scope>
    <source>
        <strain evidence="1 2">B7-9</strain>
    </source>
</reference>
<gene>
    <name evidence="1" type="ORF">A9Q02_13250</name>
</gene>
<dbReference type="Proteomes" id="UP000220922">
    <property type="component" value="Unassembled WGS sequence"/>
</dbReference>
<comment type="caution">
    <text evidence="1">The sequence shown here is derived from an EMBL/GenBank/DDBJ whole genome shotgun (WGS) entry which is preliminary data.</text>
</comment>
<sequence>MDDLLLEEYELCAALRTWLEQAPPTAFAVSLERLSDGRVLLRPLPEASPELLARLRITMAKYREALMNLT</sequence>
<dbReference type="OrthoDB" id="164731at2"/>
<dbReference type="AlphaFoldDB" id="A0A2H3LA09"/>